<dbReference type="PANTHER" id="PTHR23308">
    <property type="entry name" value="NUCLEAR INHIBITOR OF PROTEIN PHOSPHATASE-1"/>
    <property type="match status" value="1"/>
</dbReference>
<dbReference type="SUPFAM" id="SSF49879">
    <property type="entry name" value="SMAD/FHA domain"/>
    <property type="match status" value="1"/>
</dbReference>
<keyword evidence="3" id="KW-0472">Membrane</keyword>
<feature type="region of interest" description="Disordered" evidence="2">
    <location>
        <begin position="282"/>
        <end position="322"/>
    </location>
</feature>
<evidence type="ECO:0000313" key="5">
    <source>
        <dbReference type="EMBL" id="XDK32252.1"/>
    </source>
</evidence>
<evidence type="ECO:0000259" key="4">
    <source>
        <dbReference type="PROSITE" id="PS50006"/>
    </source>
</evidence>
<protein>
    <submittedName>
        <fullName evidence="5">DUF6382 domain-containing protein</fullName>
    </submittedName>
</protein>
<keyword evidence="3" id="KW-0812">Transmembrane</keyword>
<dbReference type="PROSITE" id="PS50006">
    <property type="entry name" value="FHA_DOMAIN"/>
    <property type="match status" value="1"/>
</dbReference>
<accession>A0AB39HK18</accession>
<keyword evidence="1" id="KW-0175">Coiled coil</keyword>
<evidence type="ECO:0000256" key="1">
    <source>
        <dbReference type="SAM" id="Coils"/>
    </source>
</evidence>
<dbReference type="InterPro" id="IPR000253">
    <property type="entry name" value="FHA_dom"/>
</dbReference>
<reference evidence="5" key="1">
    <citation type="submission" date="2024-07" db="EMBL/GenBank/DDBJ databases">
        <title>Halotolerant mesophilic bacterium Ornithinibacillus sp. 4-3, sp. nov., isolated from soil.</title>
        <authorList>
            <person name="Sidarenka A.V."/>
            <person name="Guliayeva D.E."/>
            <person name="Leanovich S.I."/>
            <person name="Hileuskaya K.S."/>
            <person name="Akhremchuk A.E."/>
            <person name="Sikolenko M.A."/>
            <person name="Valentovich L.N."/>
        </authorList>
    </citation>
    <scope>NUCLEOTIDE SEQUENCE</scope>
    <source>
        <strain evidence="5">4-3</strain>
    </source>
</reference>
<sequence length="481" mass="54908">MQTIEKDFYFEKVNKNGNYIKVQKSNGIPFKNTELQDLQRKMLESNAFPAVLPIHFEELNDECTLFYKIDGLKSIRNYLKENSFTMESYYSFFIKLLNALEESSNNMLDEASFVLEEDYIFVNNNLQTLKLVYLPVKVENPANNEEKLKQLLLHLASEVIGLDGKRFKLILNYIKDSSFSLQGVKQLLISLHQEIEETEEETEEVQVKQKQKKPKEPLKQLNSKYKLYSVLFGLLLAAVVWNLLGESSTGIIIASVISVLIIGILLFINLKGIPNMKQFSLKRDKEKKAAKPSKTKGEKQAKAKKKEPVHSPESMTAEEPNTTKDFNFAEEIAFNSSANKLDEIALNNENNVEQETEKAAFYNDQTILLDYENDSEIQLAPTTKNYLINQNDELTEIELVNETIVIGRAEKGTEISTKSAGVSRFHAELIKLSDTYGIKDLGSKNGTFLNGEKIIPYKIHELNHEDSILIGKETYVYKVEI</sequence>
<gene>
    <name evidence="5" type="ORF">AB4Y30_14705</name>
</gene>
<evidence type="ECO:0000256" key="3">
    <source>
        <dbReference type="SAM" id="Phobius"/>
    </source>
</evidence>
<feature type="transmembrane region" description="Helical" evidence="3">
    <location>
        <begin position="250"/>
        <end position="270"/>
    </location>
</feature>
<evidence type="ECO:0000256" key="2">
    <source>
        <dbReference type="SAM" id="MobiDB-lite"/>
    </source>
</evidence>
<dbReference type="Gene3D" id="2.60.200.20">
    <property type="match status" value="1"/>
</dbReference>
<keyword evidence="3" id="KW-1133">Transmembrane helix</keyword>
<dbReference type="Pfam" id="PF19909">
    <property type="entry name" value="DUF6382"/>
    <property type="match status" value="1"/>
</dbReference>
<name>A0AB39HK18_9BACI</name>
<dbReference type="AlphaFoldDB" id="A0AB39HK18"/>
<dbReference type="CDD" id="cd00060">
    <property type="entry name" value="FHA"/>
    <property type="match status" value="1"/>
</dbReference>
<feature type="coiled-coil region" evidence="1">
    <location>
        <begin position="181"/>
        <end position="208"/>
    </location>
</feature>
<feature type="domain" description="FHA" evidence="4">
    <location>
        <begin position="404"/>
        <end position="454"/>
    </location>
</feature>
<dbReference type="Pfam" id="PF00498">
    <property type="entry name" value="FHA"/>
    <property type="match status" value="1"/>
</dbReference>
<feature type="transmembrane region" description="Helical" evidence="3">
    <location>
        <begin position="225"/>
        <end position="244"/>
    </location>
</feature>
<dbReference type="RefSeq" id="WP_368652973.1">
    <property type="nucleotide sequence ID" value="NZ_CP162599.1"/>
</dbReference>
<dbReference type="SMART" id="SM00240">
    <property type="entry name" value="FHA"/>
    <property type="match status" value="1"/>
</dbReference>
<dbReference type="InterPro" id="IPR045962">
    <property type="entry name" value="DUF6382"/>
</dbReference>
<organism evidence="5">
    <name type="scientific">Ornithinibacillus sp. 4-3</name>
    <dbReference type="NCBI Taxonomy" id="3231488"/>
    <lineage>
        <taxon>Bacteria</taxon>
        <taxon>Bacillati</taxon>
        <taxon>Bacillota</taxon>
        <taxon>Bacilli</taxon>
        <taxon>Bacillales</taxon>
        <taxon>Bacillaceae</taxon>
        <taxon>Ornithinibacillus</taxon>
    </lineage>
</organism>
<dbReference type="InterPro" id="IPR008984">
    <property type="entry name" value="SMAD_FHA_dom_sf"/>
</dbReference>
<proteinExistence type="predicted"/>
<dbReference type="InterPro" id="IPR050923">
    <property type="entry name" value="Cell_Proc_Reg/RNA_Proc"/>
</dbReference>
<dbReference type="EMBL" id="CP162599">
    <property type="protein sequence ID" value="XDK32252.1"/>
    <property type="molecule type" value="Genomic_DNA"/>
</dbReference>
<feature type="compositionally biased region" description="Basic and acidic residues" evidence="2">
    <location>
        <begin position="282"/>
        <end position="310"/>
    </location>
</feature>